<keyword evidence="6" id="KW-1185">Reference proteome</keyword>
<evidence type="ECO:0000259" key="5">
    <source>
        <dbReference type="Pfam" id="PF23469"/>
    </source>
</evidence>
<dbReference type="InterPro" id="IPR055256">
    <property type="entry name" value="KH_1_KHDC4/BBP-like"/>
</dbReference>
<feature type="region of interest" description="Disordered" evidence="3">
    <location>
        <begin position="434"/>
        <end position="481"/>
    </location>
</feature>
<feature type="region of interest" description="Disordered" evidence="3">
    <location>
        <begin position="496"/>
        <end position="549"/>
    </location>
</feature>
<feature type="domain" description="KHDC4/BBP-like KH-domain type I" evidence="4">
    <location>
        <begin position="224"/>
        <end position="299"/>
    </location>
</feature>
<dbReference type="Gene3D" id="3.30.1370.10">
    <property type="entry name" value="K Homology domain, type 1"/>
    <property type="match status" value="1"/>
</dbReference>
<dbReference type="InterPro" id="IPR036612">
    <property type="entry name" value="KH_dom_type_1_sf"/>
</dbReference>
<feature type="compositionally biased region" description="Pro residues" evidence="3">
    <location>
        <begin position="517"/>
        <end position="532"/>
    </location>
</feature>
<feature type="compositionally biased region" description="Basic and acidic residues" evidence="3">
    <location>
        <begin position="450"/>
        <end position="460"/>
    </location>
</feature>
<dbReference type="AlphaFoldDB" id="A0A8B8QLJ1"/>
<feature type="region of interest" description="Disordered" evidence="3">
    <location>
        <begin position="1"/>
        <end position="29"/>
    </location>
</feature>
<evidence type="ECO:0000313" key="8">
    <source>
        <dbReference type="RefSeq" id="XP_048139834.1"/>
    </source>
</evidence>
<dbReference type="GeneID" id="115752874"/>
<dbReference type="RefSeq" id="XP_030547132.1">
    <property type="nucleotide sequence ID" value="XM_030691272.1"/>
</dbReference>
<reference evidence="7" key="1">
    <citation type="submission" date="2025-04" db="UniProtKB">
        <authorList>
            <consortium name="RefSeq"/>
        </authorList>
    </citation>
    <scope>IDENTIFICATION</scope>
    <source>
        <tissue evidence="8">Leaf</tissue>
    </source>
</reference>
<protein>
    <recommendedName>
        <fullName evidence="1">Protein RIK</fullName>
    </recommendedName>
    <alternativeName>
        <fullName evidence="2">Rough sheath 2-interacting KH domain protein</fullName>
    </alternativeName>
</protein>
<dbReference type="Proteomes" id="UP000827889">
    <property type="component" value="Chromosome 8"/>
</dbReference>
<evidence type="ECO:0000256" key="3">
    <source>
        <dbReference type="SAM" id="MobiDB-lite"/>
    </source>
</evidence>
<dbReference type="SUPFAM" id="SSF54791">
    <property type="entry name" value="Eukaryotic type KH-domain (KH-domain type I)"/>
    <property type="match status" value="1"/>
</dbReference>
<feature type="region of interest" description="Disordered" evidence="3">
    <location>
        <begin position="564"/>
        <end position="597"/>
    </location>
</feature>
<dbReference type="PANTHER" id="PTHR15744:SF0">
    <property type="entry name" value="KH HOMOLOGY DOMAIN-CONTAINING PROTEIN 4"/>
    <property type="match status" value="1"/>
</dbReference>
<feature type="region of interest" description="Disordered" evidence="3">
    <location>
        <begin position="321"/>
        <end position="363"/>
    </location>
</feature>
<organism evidence="6 7">
    <name type="scientific">Rhodamnia argentea</name>
    <dbReference type="NCBI Taxonomy" id="178133"/>
    <lineage>
        <taxon>Eukaryota</taxon>
        <taxon>Viridiplantae</taxon>
        <taxon>Streptophyta</taxon>
        <taxon>Embryophyta</taxon>
        <taxon>Tracheophyta</taxon>
        <taxon>Spermatophyta</taxon>
        <taxon>Magnoliopsida</taxon>
        <taxon>eudicotyledons</taxon>
        <taxon>Gunneridae</taxon>
        <taxon>Pentapetalae</taxon>
        <taxon>rosids</taxon>
        <taxon>malvids</taxon>
        <taxon>Myrtales</taxon>
        <taxon>Myrtaceae</taxon>
        <taxon>Myrtoideae</taxon>
        <taxon>Myrteae</taxon>
        <taxon>Australasian group</taxon>
        <taxon>Rhodamnia</taxon>
    </lineage>
</organism>
<dbReference type="Pfam" id="PF22675">
    <property type="entry name" value="KH-I_KHDC4-BBP"/>
    <property type="match status" value="1"/>
</dbReference>
<dbReference type="FunFam" id="3.30.1370.10:FF:000037">
    <property type="entry name" value="KH domain protein"/>
    <property type="match status" value="1"/>
</dbReference>
<dbReference type="RefSeq" id="XP_048139834.1">
    <property type="nucleotide sequence ID" value="XM_048283877.1"/>
</dbReference>
<dbReference type="KEGG" id="rarg:115752874"/>
<evidence type="ECO:0000256" key="1">
    <source>
        <dbReference type="ARBA" id="ARBA00070402"/>
    </source>
</evidence>
<sequence>MTEDGAARVSSDESQTRQRKKRKWDQPAESLASIGSALPGVLPLANMGSLTGTAVPMVSPVAAGLMMNSLPANGIAASHALRSSVLMQQSPAVVSKLNQQKVQEDLVIAREIVINDAESAVRYKLTKRQTQEEIQKCTGAVVTTRGKYRPPNALPDGGKPLYLHISAGANLKETVERIIAVDRAAAVIEEMLKQGQNSQPVSYSDKGVKISQALSTCVNLGFDADPSWNIASRIRGPNDQYINHIMNETGVTVLLRGRGSGTSESLHGEERQQPLHLFLSSNNAKSLENAKSLAENLLDTISLECGASRVSSSKVYGAVPPPQQLVVGSNSSGSEVTESTNPAAGLTSTSGFTTSPPLSSPMVPGVSSVFTQGAVSMSGGVLGCFQAQPHMVHHSQPSVTGGTRYSGYEGIYPQATPLQQVALVLKHSTSVTSSVASAPASASVMSELSTKPDSEKEKRPPQRRKFQELPVGNTDPAPNYQESACLKLSEPELDMGSRNISTMPPPKKFILPSSKAMPPPPPKSMPPPPPKFTAPKSSLEVHDKARSLDKTRAAIIPDTLVKLMEYGDEDDDPDENSEESLGSNSTAVTTQKPFWAV</sequence>
<dbReference type="InterPro" id="IPR031121">
    <property type="entry name" value="RIK/BLOM7"/>
</dbReference>
<evidence type="ECO:0000259" key="4">
    <source>
        <dbReference type="Pfam" id="PF22675"/>
    </source>
</evidence>
<feature type="compositionally biased region" description="Basic and acidic residues" evidence="3">
    <location>
        <begin position="539"/>
        <end position="549"/>
    </location>
</feature>
<evidence type="ECO:0000313" key="7">
    <source>
        <dbReference type="RefSeq" id="XP_030547132.1"/>
    </source>
</evidence>
<evidence type="ECO:0000256" key="2">
    <source>
        <dbReference type="ARBA" id="ARBA00081001"/>
    </source>
</evidence>
<feature type="domain" description="ATP-dependent RNA helicase PRP5/DDX46/KHDC4 KH" evidence="5">
    <location>
        <begin position="108"/>
        <end position="196"/>
    </location>
</feature>
<dbReference type="PANTHER" id="PTHR15744">
    <property type="entry name" value="BLOM7"/>
    <property type="match status" value="1"/>
</dbReference>
<dbReference type="Pfam" id="PF23469">
    <property type="entry name" value="KH_12"/>
    <property type="match status" value="1"/>
</dbReference>
<feature type="compositionally biased region" description="Low complexity" evidence="3">
    <location>
        <begin position="434"/>
        <end position="446"/>
    </location>
</feature>
<feature type="compositionally biased region" description="Acidic residues" evidence="3">
    <location>
        <begin position="566"/>
        <end position="578"/>
    </location>
</feature>
<proteinExistence type="predicted"/>
<accession>A0A8B8QLJ1</accession>
<feature type="compositionally biased region" description="Polar residues" evidence="3">
    <location>
        <begin position="580"/>
        <end position="597"/>
    </location>
</feature>
<dbReference type="GO" id="GO:0005634">
    <property type="term" value="C:nucleus"/>
    <property type="evidence" value="ECO:0007669"/>
    <property type="project" value="InterPro"/>
</dbReference>
<name>A0A8B8QLJ1_9MYRT</name>
<dbReference type="OrthoDB" id="397265at2759"/>
<gene>
    <name evidence="7 8" type="primary">LOC115752874</name>
</gene>
<evidence type="ECO:0000313" key="6">
    <source>
        <dbReference type="Proteomes" id="UP000827889"/>
    </source>
</evidence>
<dbReference type="InterPro" id="IPR056149">
    <property type="entry name" value="PRP5/DDX46/KHDC4_KH"/>
</dbReference>
<feature type="compositionally biased region" description="Polar residues" evidence="3">
    <location>
        <begin position="326"/>
        <end position="357"/>
    </location>
</feature>
<dbReference type="GO" id="GO:0003723">
    <property type="term" value="F:RNA binding"/>
    <property type="evidence" value="ECO:0007669"/>
    <property type="project" value="InterPro"/>
</dbReference>